<feature type="chain" id="PRO_5019408599" description="Glucosidase II subunit alpha" evidence="12">
    <location>
        <begin position="29"/>
        <end position="981"/>
    </location>
</feature>
<evidence type="ECO:0000313" key="17">
    <source>
        <dbReference type="EMBL" id="RUP46901.1"/>
    </source>
</evidence>
<evidence type="ECO:0000256" key="10">
    <source>
        <dbReference type="RuleBase" id="RU361185"/>
    </source>
</evidence>
<evidence type="ECO:0000259" key="14">
    <source>
        <dbReference type="Pfam" id="PF13802"/>
    </source>
</evidence>
<dbReference type="GO" id="GO:0006491">
    <property type="term" value="P:N-glycan processing"/>
    <property type="evidence" value="ECO:0007669"/>
    <property type="project" value="TreeGrafter"/>
</dbReference>
<sequence length="981" mass="111918">MLLGRQKLKPLLLPLLLLSVFLLHSSIAVKRDDFKTCDQAAFCRRNRAYADKALADSGHSPYALLPESIRFDDGLFTADVRNTLTNVILTFELHLLEDNTARLRINEKKPLKPRYDELPAFVLAKEPVHIKPEKVAQDQDGTTIITLDATKKTKVVVSANPLRVDFLVDDVPVVSLNDRGFFNFEHLRKKPEPEQPKMVDQSAEQQEDAAAEVTEQPEEEKQLWEETFKTWTDPKPNGPESVAMDISFPGFAYVYGVPEHASSLSLKETRGGDNAYTEPYRLYNLDVFEYEVDNPMALYGSIPFMLAHRKDLSAAVFWMNAAETWIDVVKTQDGKSQSTLRRLLPFVTNPPTKSSTHTHWISEAGIVDLFVFLGPTNEDIFRQYTALTGAPAMPASFAIAYHQCRWNYINQNDVAEVDAGFDTHDIPYDVIWLDIEHTDGKRYMTWDEAKFPDPMKMQNELAAKGRKLVTIVDPHIKRDDNYHISKEAQDLGLFVKTPAGDDYEGWCWPGSSSWVDYTNPAARNWWIKKFAFDQYKHTTENLHIWNDMNEPSVFNGPEITMQKEMIHHGQWEHRVLHNVFGTIYHGSTAQGIKNRTPIATRPFVLSRAFFAGTQRHGAIWTGDNMATWDQLRYTNPMLLTIGVSGLPFAGADVGGFFNNPAPDLLVRWYQAGAFQPFLRAHAHIDTKRREPWLFGEPYTTIIRDVLRERYKLLPYWYTLFFDAHRKGIPAMRPMFVEFPKDEETFAMDDQFMVGAGLLVKPVTTEGADTAEVYLPGDEISILVLHHLWTLALIQKCFAIRLQPWYDYRSFKPYPPRRHTVAAPLDIVPVFVRGGHIIPRRDRPRRSSAGMKLDPFTLVIALDNKGQSTGTLYLDDGETYAFETGAYIHRSFHYASGVLTTRSLHLDPTSAAARGFAKALEGVRVERLIILGALQQPAKVIVKDEDGTERQVEFEWVQREKRLTVRDPRVSVVGDKWSVRVV</sequence>
<dbReference type="InterPro" id="IPR000322">
    <property type="entry name" value="Glyco_hydro_31_TIM"/>
</dbReference>
<dbReference type="SUPFAM" id="SSF74650">
    <property type="entry name" value="Galactose mutarotase-like"/>
    <property type="match status" value="1"/>
</dbReference>
<evidence type="ECO:0000256" key="9">
    <source>
        <dbReference type="ARBA" id="ARBA00042895"/>
    </source>
</evidence>
<evidence type="ECO:0000259" key="15">
    <source>
        <dbReference type="Pfam" id="PF17137"/>
    </source>
</evidence>
<comment type="caution">
    <text evidence="17">The sequence shown here is derived from an EMBL/GenBank/DDBJ whole genome shotgun (WGS) entry which is preliminary data.</text>
</comment>
<dbReference type="Gene3D" id="3.20.20.80">
    <property type="entry name" value="Glycosidases"/>
    <property type="match status" value="1"/>
</dbReference>
<organism evidence="17 18">
    <name type="scientific">Jimgerdemannia flammicorona</name>
    <dbReference type="NCBI Taxonomy" id="994334"/>
    <lineage>
        <taxon>Eukaryota</taxon>
        <taxon>Fungi</taxon>
        <taxon>Fungi incertae sedis</taxon>
        <taxon>Mucoromycota</taxon>
        <taxon>Mucoromycotina</taxon>
        <taxon>Endogonomycetes</taxon>
        <taxon>Endogonales</taxon>
        <taxon>Endogonaceae</taxon>
        <taxon>Jimgerdemannia</taxon>
    </lineage>
</organism>
<dbReference type="InterPro" id="IPR013780">
    <property type="entry name" value="Glyco_hydro_b"/>
</dbReference>
<evidence type="ECO:0000256" key="7">
    <source>
        <dbReference type="ARBA" id="ARBA00023180"/>
    </source>
</evidence>
<keyword evidence="4 12" id="KW-0732">Signal</keyword>
<dbReference type="InterPro" id="IPR048395">
    <property type="entry name" value="Glyco_hydro_31_C"/>
</dbReference>
<keyword evidence="18" id="KW-1185">Reference proteome</keyword>
<dbReference type="PANTHER" id="PTHR22762">
    <property type="entry name" value="ALPHA-GLUCOSIDASE"/>
    <property type="match status" value="1"/>
</dbReference>
<dbReference type="CDD" id="cd06603">
    <property type="entry name" value="GH31_GANC_GANAB_alpha"/>
    <property type="match status" value="1"/>
</dbReference>
<dbReference type="AlphaFoldDB" id="A0A433D8H1"/>
<keyword evidence="6" id="KW-0256">Endoplasmic reticulum</keyword>
<keyword evidence="5 10" id="KW-0378">Hydrolase</keyword>
<feature type="domain" description="Glycoside hydrolase family 31 TIM barrel" evidence="13">
    <location>
        <begin position="391"/>
        <end position="719"/>
    </location>
</feature>
<dbReference type="FunFam" id="3.20.20.80:FF:000039">
    <property type="entry name" value="Glucosidase, alpha neutral C"/>
    <property type="match status" value="1"/>
</dbReference>
<dbReference type="GO" id="GO:0090599">
    <property type="term" value="F:alpha-glucosidase activity"/>
    <property type="evidence" value="ECO:0007669"/>
    <property type="project" value="TreeGrafter"/>
</dbReference>
<keyword evidence="8 10" id="KW-0326">Glycosidase</keyword>
<comment type="similarity">
    <text evidence="3 10">Belongs to the glycosyl hydrolase 31 family.</text>
</comment>
<comment type="subcellular location">
    <subcellularLocation>
        <location evidence="1">Endoplasmic reticulum</location>
    </subcellularLocation>
</comment>
<reference evidence="17 18" key="1">
    <citation type="journal article" date="2018" name="New Phytol.">
        <title>Phylogenomics of Endogonaceae and evolution of mycorrhizas within Mucoromycota.</title>
        <authorList>
            <person name="Chang Y."/>
            <person name="Desiro A."/>
            <person name="Na H."/>
            <person name="Sandor L."/>
            <person name="Lipzen A."/>
            <person name="Clum A."/>
            <person name="Barry K."/>
            <person name="Grigoriev I.V."/>
            <person name="Martin F.M."/>
            <person name="Stajich J.E."/>
            <person name="Smith M.E."/>
            <person name="Bonito G."/>
            <person name="Spatafora J.W."/>
        </authorList>
    </citation>
    <scope>NUCLEOTIDE SEQUENCE [LARGE SCALE GENOMIC DNA]</scope>
    <source>
        <strain evidence="17 18">GMNB39</strain>
    </source>
</reference>
<evidence type="ECO:0000259" key="16">
    <source>
        <dbReference type="Pfam" id="PF21365"/>
    </source>
</evidence>
<dbReference type="InterPro" id="IPR033403">
    <property type="entry name" value="DUF5110"/>
</dbReference>
<dbReference type="InterPro" id="IPR017853">
    <property type="entry name" value="GH"/>
</dbReference>
<feature type="region of interest" description="Disordered" evidence="11">
    <location>
        <begin position="187"/>
        <end position="220"/>
    </location>
</feature>
<gene>
    <name evidence="17" type="ORF">BC936DRAFT_146389</name>
</gene>
<protein>
    <recommendedName>
        <fullName evidence="9">Glucosidase II subunit alpha</fullName>
    </recommendedName>
</protein>
<proteinExistence type="inferred from homology"/>
<evidence type="ECO:0000256" key="4">
    <source>
        <dbReference type="ARBA" id="ARBA00022729"/>
    </source>
</evidence>
<evidence type="ECO:0000256" key="11">
    <source>
        <dbReference type="SAM" id="MobiDB-lite"/>
    </source>
</evidence>
<dbReference type="CDD" id="cd14752">
    <property type="entry name" value="GH31_N"/>
    <property type="match status" value="1"/>
</dbReference>
<name>A0A433D8H1_9FUNG</name>
<evidence type="ECO:0000256" key="6">
    <source>
        <dbReference type="ARBA" id="ARBA00022824"/>
    </source>
</evidence>
<dbReference type="EMBL" id="RBNI01005247">
    <property type="protein sequence ID" value="RUP46901.1"/>
    <property type="molecule type" value="Genomic_DNA"/>
</dbReference>
<dbReference type="Gene3D" id="2.60.40.1180">
    <property type="entry name" value="Golgi alpha-mannosidase II"/>
    <property type="match status" value="2"/>
</dbReference>
<evidence type="ECO:0000259" key="13">
    <source>
        <dbReference type="Pfam" id="PF01055"/>
    </source>
</evidence>
<comment type="pathway">
    <text evidence="2">Glycan metabolism; N-glycan metabolism.</text>
</comment>
<evidence type="ECO:0000256" key="3">
    <source>
        <dbReference type="ARBA" id="ARBA00007806"/>
    </source>
</evidence>
<dbReference type="SUPFAM" id="SSF51445">
    <property type="entry name" value="(Trans)glycosidases"/>
    <property type="match status" value="1"/>
</dbReference>
<evidence type="ECO:0000313" key="18">
    <source>
        <dbReference type="Proteomes" id="UP000268093"/>
    </source>
</evidence>
<dbReference type="GO" id="GO:0005975">
    <property type="term" value="P:carbohydrate metabolic process"/>
    <property type="evidence" value="ECO:0007669"/>
    <property type="project" value="InterPro"/>
</dbReference>
<feature type="compositionally biased region" description="Acidic residues" evidence="11">
    <location>
        <begin position="205"/>
        <end position="218"/>
    </location>
</feature>
<feature type="signal peptide" evidence="12">
    <location>
        <begin position="1"/>
        <end position="28"/>
    </location>
</feature>
<evidence type="ECO:0000256" key="2">
    <source>
        <dbReference type="ARBA" id="ARBA00004833"/>
    </source>
</evidence>
<keyword evidence="7" id="KW-0325">Glycoprotein</keyword>
<evidence type="ECO:0000256" key="5">
    <source>
        <dbReference type="ARBA" id="ARBA00022801"/>
    </source>
</evidence>
<evidence type="ECO:0000256" key="8">
    <source>
        <dbReference type="ARBA" id="ARBA00023295"/>
    </source>
</evidence>
<feature type="domain" description="DUF5110" evidence="15">
    <location>
        <begin position="856"/>
        <end position="914"/>
    </location>
</feature>
<dbReference type="InterPro" id="IPR011013">
    <property type="entry name" value="Gal_mutarotase_sf_dom"/>
</dbReference>
<dbReference type="Pfam" id="PF21365">
    <property type="entry name" value="Glyco_hydro_31_3rd"/>
    <property type="match status" value="1"/>
</dbReference>
<dbReference type="GO" id="GO:0017177">
    <property type="term" value="C:glucosidase II complex"/>
    <property type="evidence" value="ECO:0007669"/>
    <property type="project" value="TreeGrafter"/>
</dbReference>
<dbReference type="SUPFAM" id="SSF51011">
    <property type="entry name" value="Glycosyl hydrolase domain"/>
    <property type="match status" value="1"/>
</dbReference>
<evidence type="ECO:0000256" key="12">
    <source>
        <dbReference type="SAM" id="SignalP"/>
    </source>
</evidence>
<feature type="domain" description="Glycosyl hydrolase family 31 C-terminal" evidence="16">
    <location>
        <begin position="727"/>
        <end position="777"/>
    </location>
</feature>
<dbReference type="Proteomes" id="UP000268093">
    <property type="component" value="Unassembled WGS sequence"/>
</dbReference>
<dbReference type="Pfam" id="PF17137">
    <property type="entry name" value="DUF5110"/>
    <property type="match status" value="1"/>
</dbReference>
<accession>A0A433D8H1</accession>
<dbReference type="GO" id="GO:0030246">
    <property type="term" value="F:carbohydrate binding"/>
    <property type="evidence" value="ECO:0007669"/>
    <property type="project" value="InterPro"/>
</dbReference>
<dbReference type="PANTHER" id="PTHR22762:SF54">
    <property type="entry name" value="BCDNA.GH04962"/>
    <property type="match status" value="1"/>
</dbReference>
<dbReference type="Gene3D" id="2.60.40.1760">
    <property type="entry name" value="glycosyl hydrolase (family 31)"/>
    <property type="match status" value="1"/>
</dbReference>
<evidence type="ECO:0000256" key="1">
    <source>
        <dbReference type="ARBA" id="ARBA00004240"/>
    </source>
</evidence>
<feature type="domain" description="Glycoside hydrolase family 31 N-terminal" evidence="14">
    <location>
        <begin position="90"/>
        <end position="327"/>
    </location>
</feature>
<dbReference type="Pfam" id="PF13802">
    <property type="entry name" value="Gal_mutarotas_2"/>
    <property type="match status" value="1"/>
</dbReference>
<dbReference type="Pfam" id="PF01055">
    <property type="entry name" value="Glyco_hydro_31_2nd"/>
    <property type="match status" value="1"/>
</dbReference>
<dbReference type="OrthoDB" id="3237269at2759"/>
<dbReference type="InterPro" id="IPR025887">
    <property type="entry name" value="Glyco_hydro_31_N_dom"/>
</dbReference>